<proteinExistence type="predicted"/>
<name>A5Z5W1_9FIRM</name>
<keyword evidence="1" id="KW-1133">Transmembrane helix</keyword>
<evidence type="ECO:0000313" key="2">
    <source>
        <dbReference type="EMBL" id="EDM51528.1"/>
    </source>
</evidence>
<reference evidence="2 3" key="2">
    <citation type="submission" date="2007-04" db="EMBL/GenBank/DDBJ databases">
        <title>Draft genome sequence of Eubacterium ventriosum (ATCC 27560).</title>
        <authorList>
            <person name="Sudarsanam P."/>
            <person name="Ley R."/>
            <person name="Guruge J."/>
            <person name="Turnbaugh P.J."/>
            <person name="Mahowald M."/>
            <person name="Liep D."/>
            <person name="Gordon J."/>
        </authorList>
    </citation>
    <scope>NUCLEOTIDE SEQUENCE [LARGE SCALE GENOMIC DNA]</scope>
    <source>
        <strain evidence="2 3">ATCC 27560</strain>
    </source>
</reference>
<protein>
    <submittedName>
        <fullName evidence="2">Uncharacterized protein</fullName>
    </submittedName>
</protein>
<reference evidence="2 3" key="1">
    <citation type="submission" date="2007-03" db="EMBL/GenBank/DDBJ databases">
        <authorList>
            <person name="Fulton L."/>
            <person name="Clifton S."/>
            <person name="Fulton B."/>
            <person name="Xu J."/>
            <person name="Minx P."/>
            <person name="Pepin K.H."/>
            <person name="Johnson M."/>
            <person name="Thiruvilangam P."/>
            <person name="Bhonagiri V."/>
            <person name="Nash W.E."/>
            <person name="Mardis E.R."/>
            <person name="Wilson R.K."/>
        </authorList>
    </citation>
    <scope>NUCLEOTIDE SEQUENCE [LARGE SCALE GENOMIC DNA]</scope>
    <source>
        <strain evidence="2 3">ATCC 27560</strain>
    </source>
</reference>
<gene>
    <name evidence="2" type="ORF">EUBVEN_01093</name>
</gene>
<accession>A5Z5W1</accession>
<dbReference type="Proteomes" id="UP000006000">
    <property type="component" value="Unassembled WGS sequence"/>
</dbReference>
<dbReference type="AlphaFoldDB" id="A5Z5W1"/>
<comment type="caution">
    <text evidence="2">The sequence shown here is derived from an EMBL/GenBank/DDBJ whole genome shotgun (WGS) entry which is preliminary data.</text>
</comment>
<feature type="transmembrane region" description="Helical" evidence="1">
    <location>
        <begin position="6"/>
        <end position="29"/>
    </location>
</feature>
<dbReference type="HOGENOM" id="CLU_3098972_0_0_9"/>
<organism evidence="2 3">
    <name type="scientific">Eubacterium ventriosum ATCC 27560</name>
    <dbReference type="NCBI Taxonomy" id="411463"/>
    <lineage>
        <taxon>Bacteria</taxon>
        <taxon>Bacillati</taxon>
        <taxon>Bacillota</taxon>
        <taxon>Clostridia</taxon>
        <taxon>Eubacteriales</taxon>
        <taxon>Eubacteriaceae</taxon>
        <taxon>Eubacterium</taxon>
    </lineage>
</organism>
<sequence length="51" mass="6167">MMAFHLRHFSALFTFNIETILIFTLFYVLKASARLTFHAKLRYNTILLHFF</sequence>
<dbReference type="EMBL" id="AAVL02000032">
    <property type="protein sequence ID" value="EDM51528.1"/>
    <property type="molecule type" value="Genomic_DNA"/>
</dbReference>
<evidence type="ECO:0000313" key="3">
    <source>
        <dbReference type="Proteomes" id="UP000006000"/>
    </source>
</evidence>
<evidence type="ECO:0000256" key="1">
    <source>
        <dbReference type="SAM" id="Phobius"/>
    </source>
</evidence>
<keyword evidence="1" id="KW-0812">Transmembrane</keyword>
<keyword evidence="1" id="KW-0472">Membrane</keyword>